<dbReference type="PROSITE" id="PS50158">
    <property type="entry name" value="ZF_CCHC"/>
    <property type="match status" value="1"/>
</dbReference>
<evidence type="ECO:0000313" key="5">
    <source>
        <dbReference type="EMBL" id="SJK99621.1"/>
    </source>
</evidence>
<dbReference type="GO" id="GO:0006397">
    <property type="term" value="P:mRNA processing"/>
    <property type="evidence" value="ECO:0007669"/>
    <property type="project" value="UniProtKB-KW"/>
</dbReference>
<proteinExistence type="predicted"/>
<dbReference type="Gene3D" id="4.10.60.10">
    <property type="entry name" value="Zinc finger, CCHC-type"/>
    <property type="match status" value="1"/>
</dbReference>
<evidence type="ECO:0000313" key="6">
    <source>
        <dbReference type="Proteomes" id="UP000219338"/>
    </source>
</evidence>
<dbReference type="AlphaFoldDB" id="A0A284QT98"/>
<feature type="compositionally biased region" description="Polar residues" evidence="3">
    <location>
        <begin position="24"/>
        <end position="42"/>
    </location>
</feature>
<evidence type="ECO:0000256" key="3">
    <source>
        <dbReference type="SAM" id="MobiDB-lite"/>
    </source>
</evidence>
<feature type="region of interest" description="Disordered" evidence="3">
    <location>
        <begin position="186"/>
        <end position="291"/>
    </location>
</feature>
<dbReference type="SMART" id="SM00343">
    <property type="entry name" value="ZnF_C2HC"/>
    <property type="match status" value="1"/>
</dbReference>
<feature type="compositionally biased region" description="Low complexity" evidence="3">
    <location>
        <begin position="225"/>
        <end position="240"/>
    </location>
</feature>
<keyword evidence="2" id="KW-0862">Zinc</keyword>
<keyword evidence="2" id="KW-0479">Metal-binding</keyword>
<evidence type="ECO:0000259" key="4">
    <source>
        <dbReference type="PROSITE" id="PS50158"/>
    </source>
</evidence>
<sequence length="525" mass="56917">MHEERQKKWVFDQVNGINCDTRPLQKSSGVTPTSHNKTGGATSSTLAKLVSNTISCNAGSGRWTTYKGPGQPMDIGKLRSEGRCFRCKEKGHLSKDCPKKQDYRDICSVSVPTEAPLSMDSSKVEENLHTGAYLSSAGWSHSSSLGTIVLYMHSNIPASISPAFNVPSTTSAPVPESQNRYTALQVESMDDDDNETTSSIRPQDEGRDTGDIAATMGESSRQDASGPLKSKKLSPPSSGPVWEILKGLSQPPARAQAKAAESTGHRAESPSRKTKADQDSTESDLRAGSATERFPVVSTTAGKASCKNVSYGAMWANPVALSEGDALVQIDHLSSATPPGNTDGATTRMEATTDTNQRTGDTLTRCQAMVMKELQGGSASIQAVERGHSVTMIKVPDEEDDTVYQIWLAKKTWKDLPNRGVMTSIPNLMPTTEPPRVDWTLQVIREVLSDTVARATLFLWVHKDRTGEVMNEVLDLIRKGGETARKTLYELQEPIRYVQGSCSQGHDLMLDIQLEPCTGTKALIT</sequence>
<name>A0A284QT98_ARMOS</name>
<dbReference type="GO" id="GO:0008270">
    <property type="term" value="F:zinc ion binding"/>
    <property type="evidence" value="ECO:0007669"/>
    <property type="project" value="UniProtKB-KW"/>
</dbReference>
<feature type="region of interest" description="Disordered" evidence="3">
    <location>
        <begin position="22"/>
        <end position="42"/>
    </location>
</feature>
<feature type="region of interest" description="Disordered" evidence="3">
    <location>
        <begin position="335"/>
        <end position="358"/>
    </location>
</feature>
<feature type="compositionally biased region" description="Basic and acidic residues" evidence="3">
    <location>
        <begin position="263"/>
        <end position="278"/>
    </location>
</feature>
<evidence type="ECO:0000256" key="1">
    <source>
        <dbReference type="ARBA" id="ARBA00022664"/>
    </source>
</evidence>
<dbReference type="Proteomes" id="UP000219338">
    <property type="component" value="Unassembled WGS sequence"/>
</dbReference>
<dbReference type="SUPFAM" id="SSF57756">
    <property type="entry name" value="Retrovirus zinc finger-like domains"/>
    <property type="match status" value="1"/>
</dbReference>
<dbReference type="OrthoDB" id="3067474at2759"/>
<dbReference type="GO" id="GO:0003676">
    <property type="term" value="F:nucleic acid binding"/>
    <property type="evidence" value="ECO:0007669"/>
    <property type="project" value="InterPro"/>
</dbReference>
<organism evidence="5 6">
    <name type="scientific">Armillaria ostoyae</name>
    <name type="common">Armillaria root rot fungus</name>
    <dbReference type="NCBI Taxonomy" id="47428"/>
    <lineage>
        <taxon>Eukaryota</taxon>
        <taxon>Fungi</taxon>
        <taxon>Dikarya</taxon>
        <taxon>Basidiomycota</taxon>
        <taxon>Agaricomycotina</taxon>
        <taxon>Agaricomycetes</taxon>
        <taxon>Agaricomycetidae</taxon>
        <taxon>Agaricales</taxon>
        <taxon>Marasmiineae</taxon>
        <taxon>Physalacriaceae</taxon>
        <taxon>Armillaria</taxon>
    </lineage>
</organism>
<evidence type="ECO:0000256" key="2">
    <source>
        <dbReference type="PROSITE-ProRule" id="PRU00047"/>
    </source>
</evidence>
<dbReference type="InterPro" id="IPR036875">
    <property type="entry name" value="Znf_CCHC_sf"/>
</dbReference>
<feature type="domain" description="CCHC-type" evidence="4">
    <location>
        <begin position="83"/>
        <end position="99"/>
    </location>
</feature>
<reference evidence="6" key="1">
    <citation type="journal article" date="2017" name="Nat. Ecol. Evol.">
        <title>Genome expansion and lineage-specific genetic innovations in the forest pathogenic fungi Armillaria.</title>
        <authorList>
            <person name="Sipos G."/>
            <person name="Prasanna A.N."/>
            <person name="Walter M.C."/>
            <person name="O'Connor E."/>
            <person name="Balint B."/>
            <person name="Krizsan K."/>
            <person name="Kiss B."/>
            <person name="Hess J."/>
            <person name="Varga T."/>
            <person name="Slot J."/>
            <person name="Riley R."/>
            <person name="Boka B."/>
            <person name="Rigling D."/>
            <person name="Barry K."/>
            <person name="Lee J."/>
            <person name="Mihaltcheva S."/>
            <person name="LaButti K."/>
            <person name="Lipzen A."/>
            <person name="Waldron R."/>
            <person name="Moloney N.M."/>
            <person name="Sperisen C."/>
            <person name="Kredics L."/>
            <person name="Vagvoelgyi C."/>
            <person name="Patrignani A."/>
            <person name="Fitzpatrick D."/>
            <person name="Nagy I."/>
            <person name="Doyle S."/>
            <person name="Anderson J.B."/>
            <person name="Grigoriev I.V."/>
            <person name="Gueldener U."/>
            <person name="Muensterkoetter M."/>
            <person name="Nagy L.G."/>
        </authorList>
    </citation>
    <scope>NUCLEOTIDE SEQUENCE [LARGE SCALE GENOMIC DNA]</scope>
    <source>
        <strain evidence="6">C18/9</strain>
    </source>
</reference>
<dbReference type="InterPro" id="IPR001878">
    <property type="entry name" value="Znf_CCHC"/>
</dbReference>
<keyword evidence="2" id="KW-0863">Zinc-finger</keyword>
<gene>
    <name evidence="5" type="ORF">ARMOST_02929</name>
</gene>
<dbReference type="EMBL" id="FUEG01000002">
    <property type="protein sequence ID" value="SJK99621.1"/>
    <property type="molecule type" value="Genomic_DNA"/>
</dbReference>
<keyword evidence="6" id="KW-1185">Reference proteome</keyword>
<keyword evidence="1" id="KW-0507">mRNA processing</keyword>
<protein>
    <recommendedName>
        <fullName evidence="4">CCHC-type domain-containing protein</fullName>
    </recommendedName>
</protein>
<dbReference type="Pfam" id="PF00098">
    <property type="entry name" value="zf-CCHC"/>
    <property type="match status" value="1"/>
</dbReference>
<accession>A0A284QT98</accession>